<sequence length="257" mass="27974">DYDFDISPAATGDEPRAEAVFDGSADDVDKDKEIEPTKEAGKEEEFDIALNDDTAVEEAAVLKVRDNEEMEKKKNPAQAILEGGKNCIVQGLQASFRYVPTLQSSLGLNDIGDSVTTKFSTNGLEFEISIKVVSAQGNEILPTTEVQQDLTIDTTKAQNALHNAPPLSTGALSANTRGKTPCRFGANCTKGEDCHFDHTNSSAPTKKPCTWVNTFTGCIKGDECYFSHELEGVKCNKSKMRSTCLNSYKCAFKHDDD</sequence>
<keyword evidence="1 4" id="KW-0479">Metal-binding</keyword>
<protein>
    <recommendedName>
        <fullName evidence="6">C3H1-type domain-containing protein</fullName>
    </recommendedName>
</protein>
<feature type="region of interest" description="Disordered" evidence="5">
    <location>
        <begin position="1"/>
        <end position="44"/>
    </location>
</feature>
<feature type="domain" description="C3H1-type" evidence="6">
    <location>
        <begin position="203"/>
        <end position="231"/>
    </location>
</feature>
<evidence type="ECO:0000256" key="5">
    <source>
        <dbReference type="SAM" id="MobiDB-lite"/>
    </source>
</evidence>
<dbReference type="RefSeq" id="XP_040790201.1">
    <property type="nucleotide sequence ID" value="XM_040927472.1"/>
</dbReference>
<dbReference type="Pfam" id="PF14608">
    <property type="entry name" value="zf-CCCH_2"/>
    <property type="match status" value="2"/>
</dbReference>
<proteinExistence type="predicted"/>
<evidence type="ECO:0000313" key="7">
    <source>
        <dbReference type="EMBL" id="KAF1847638.1"/>
    </source>
</evidence>
<dbReference type="InterPro" id="IPR036855">
    <property type="entry name" value="Znf_CCCH_sf"/>
</dbReference>
<keyword evidence="3 4" id="KW-0862">Zinc</keyword>
<gene>
    <name evidence="7" type="ORF">K460DRAFT_262118</name>
</gene>
<feature type="non-terminal residue" evidence="7">
    <location>
        <position position="257"/>
    </location>
</feature>
<feature type="zinc finger region" description="C3H1-type" evidence="4">
    <location>
        <begin position="176"/>
        <end position="201"/>
    </location>
</feature>
<dbReference type="Gene3D" id="4.10.1000.30">
    <property type="match status" value="1"/>
</dbReference>
<keyword evidence="8" id="KW-1185">Reference proteome</keyword>
<dbReference type="PROSITE" id="PS50103">
    <property type="entry name" value="ZF_C3H1"/>
    <property type="match status" value="2"/>
</dbReference>
<evidence type="ECO:0000256" key="3">
    <source>
        <dbReference type="ARBA" id="ARBA00022833"/>
    </source>
</evidence>
<dbReference type="AlphaFoldDB" id="A0A9P4GJX0"/>
<dbReference type="Proteomes" id="UP000800039">
    <property type="component" value="Unassembled WGS sequence"/>
</dbReference>
<organism evidence="7 8">
    <name type="scientific">Cucurbitaria berberidis CBS 394.84</name>
    <dbReference type="NCBI Taxonomy" id="1168544"/>
    <lineage>
        <taxon>Eukaryota</taxon>
        <taxon>Fungi</taxon>
        <taxon>Dikarya</taxon>
        <taxon>Ascomycota</taxon>
        <taxon>Pezizomycotina</taxon>
        <taxon>Dothideomycetes</taxon>
        <taxon>Pleosporomycetidae</taxon>
        <taxon>Pleosporales</taxon>
        <taxon>Pleosporineae</taxon>
        <taxon>Cucurbitariaceae</taxon>
        <taxon>Cucurbitaria</taxon>
    </lineage>
</organism>
<keyword evidence="2 4" id="KW-0863">Zinc-finger</keyword>
<dbReference type="InterPro" id="IPR000571">
    <property type="entry name" value="Znf_CCCH"/>
</dbReference>
<dbReference type="SUPFAM" id="SSF90229">
    <property type="entry name" value="CCCH zinc finger"/>
    <property type="match status" value="1"/>
</dbReference>
<evidence type="ECO:0000313" key="8">
    <source>
        <dbReference type="Proteomes" id="UP000800039"/>
    </source>
</evidence>
<name>A0A9P4GJX0_9PLEO</name>
<evidence type="ECO:0000256" key="1">
    <source>
        <dbReference type="ARBA" id="ARBA00022723"/>
    </source>
</evidence>
<feature type="domain" description="C3H1-type" evidence="6">
    <location>
        <begin position="176"/>
        <end position="201"/>
    </location>
</feature>
<evidence type="ECO:0000256" key="2">
    <source>
        <dbReference type="ARBA" id="ARBA00022771"/>
    </source>
</evidence>
<dbReference type="EMBL" id="ML976615">
    <property type="protein sequence ID" value="KAF1847638.1"/>
    <property type="molecule type" value="Genomic_DNA"/>
</dbReference>
<feature type="zinc finger region" description="C3H1-type" evidence="4">
    <location>
        <begin position="203"/>
        <end position="231"/>
    </location>
</feature>
<feature type="compositionally biased region" description="Basic and acidic residues" evidence="5">
    <location>
        <begin position="27"/>
        <end position="43"/>
    </location>
</feature>
<comment type="caution">
    <text evidence="7">The sequence shown here is derived from an EMBL/GenBank/DDBJ whole genome shotgun (WGS) entry which is preliminary data.</text>
</comment>
<feature type="non-terminal residue" evidence="7">
    <location>
        <position position="1"/>
    </location>
</feature>
<dbReference type="OrthoDB" id="411372at2759"/>
<accession>A0A9P4GJX0</accession>
<dbReference type="GeneID" id="63844725"/>
<reference evidence="7" key="1">
    <citation type="submission" date="2020-01" db="EMBL/GenBank/DDBJ databases">
        <authorList>
            <consortium name="DOE Joint Genome Institute"/>
            <person name="Haridas S."/>
            <person name="Albert R."/>
            <person name="Binder M."/>
            <person name="Bloem J."/>
            <person name="Labutti K."/>
            <person name="Salamov A."/>
            <person name="Andreopoulos B."/>
            <person name="Baker S.E."/>
            <person name="Barry K."/>
            <person name="Bills G."/>
            <person name="Bluhm B.H."/>
            <person name="Cannon C."/>
            <person name="Castanera R."/>
            <person name="Culley D.E."/>
            <person name="Daum C."/>
            <person name="Ezra D."/>
            <person name="Gonzalez J.B."/>
            <person name="Henrissat B."/>
            <person name="Kuo A."/>
            <person name="Liang C."/>
            <person name="Lipzen A."/>
            <person name="Lutzoni F."/>
            <person name="Magnuson J."/>
            <person name="Mondo S."/>
            <person name="Nolan M."/>
            <person name="Ohm R."/>
            <person name="Pangilinan J."/>
            <person name="Park H.-J."/>
            <person name="Ramirez L."/>
            <person name="Alfaro M."/>
            <person name="Sun H."/>
            <person name="Tritt A."/>
            <person name="Yoshinaga Y."/>
            <person name="Zwiers L.-H."/>
            <person name="Turgeon B.G."/>
            <person name="Goodwin S.B."/>
            <person name="Spatafora J.W."/>
            <person name="Crous P.W."/>
            <person name="Grigoriev I.V."/>
        </authorList>
    </citation>
    <scope>NUCLEOTIDE SEQUENCE</scope>
    <source>
        <strain evidence="7">CBS 394.84</strain>
    </source>
</reference>
<dbReference type="GO" id="GO:0008270">
    <property type="term" value="F:zinc ion binding"/>
    <property type="evidence" value="ECO:0007669"/>
    <property type="project" value="UniProtKB-KW"/>
</dbReference>
<evidence type="ECO:0000259" key="6">
    <source>
        <dbReference type="PROSITE" id="PS50103"/>
    </source>
</evidence>
<evidence type="ECO:0000256" key="4">
    <source>
        <dbReference type="PROSITE-ProRule" id="PRU00723"/>
    </source>
</evidence>